<feature type="region of interest" description="Disordered" evidence="1">
    <location>
        <begin position="29"/>
        <end position="64"/>
    </location>
</feature>
<gene>
    <name evidence="2" type="ORF">FBUS_07723</name>
</gene>
<sequence length="408" mass="44955">MYSFPHILLTLIKLQKPSSLDAQLECRKQSASLKQSENVTEPSSEEHAQPSSTTSSKGSLRIVSPGLDEKYLKWKNETKDSGTKRELPRPLPQDFPEKWSTSQIEEKSSEPWIEQFLEASERSDIIINVSTEAFPSCADVNEDLQHPVKHVEDNQASADRQAEYLNNVSSPKMSEEELIPRTFKQLDAEESPVLPEVPQCPSRASTVCAMHGYTTTSIGIPVLPSSNSTFIAFGTSVQPYKEIPSLVNGSGIAAINNMETPTAIQPTSTSLGNPSETVRLEKKTGYGMVTSTAMTVWSGNWADDAVNKPMLEYLSNLCCPFFLVILQPASMYGEQIQYSASDAPHTQAPFGQPHTGPVYTVPPTTRSNTYSPTCLSPPAYIHILTQTPYVNGPFSPLEQVNDQLLFHL</sequence>
<dbReference type="EMBL" id="LUCM01005376">
    <property type="protein sequence ID" value="KAA0192896.1"/>
    <property type="molecule type" value="Genomic_DNA"/>
</dbReference>
<keyword evidence="3" id="KW-1185">Reference proteome</keyword>
<feature type="region of interest" description="Disordered" evidence="1">
    <location>
        <begin position="343"/>
        <end position="363"/>
    </location>
</feature>
<feature type="region of interest" description="Disordered" evidence="1">
    <location>
        <begin position="76"/>
        <end position="105"/>
    </location>
</feature>
<proteinExistence type="predicted"/>
<comment type="caution">
    <text evidence="2">The sequence shown here is derived from an EMBL/GenBank/DDBJ whole genome shotgun (WGS) entry which is preliminary data.</text>
</comment>
<protein>
    <submittedName>
        <fullName evidence="2">Uncharacterized protein</fullName>
    </submittedName>
</protein>
<evidence type="ECO:0000313" key="3">
    <source>
        <dbReference type="Proteomes" id="UP000728185"/>
    </source>
</evidence>
<feature type="compositionally biased region" description="Polar residues" evidence="1">
    <location>
        <begin position="29"/>
        <end position="42"/>
    </location>
</feature>
<dbReference type="AlphaFoldDB" id="A0A8E0RWF2"/>
<feature type="compositionally biased region" description="Basic and acidic residues" evidence="1">
    <location>
        <begin position="76"/>
        <end position="88"/>
    </location>
</feature>
<organism evidence="2 3">
    <name type="scientific">Fasciolopsis buskii</name>
    <dbReference type="NCBI Taxonomy" id="27845"/>
    <lineage>
        <taxon>Eukaryota</taxon>
        <taxon>Metazoa</taxon>
        <taxon>Spiralia</taxon>
        <taxon>Lophotrochozoa</taxon>
        <taxon>Platyhelminthes</taxon>
        <taxon>Trematoda</taxon>
        <taxon>Digenea</taxon>
        <taxon>Plagiorchiida</taxon>
        <taxon>Echinostomata</taxon>
        <taxon>Echinostomatoidea</taxon>
        <taxon>Fasciolidae</taxon>
        <taxon>Fasciolopsis</taxon>
    </lineage>
</organism>
<dbReference type="OrthoDB" id="10675812at2759"/>
<reference evidence="2" key="1">
    <citation type="submission" date="2019-05" db="EMBL/GenBank/DDBJ databases">
        <title>Annotation for the trematode Fasciolopsis buski.</title>
        <authorList>
            <person name="Choi Y.-J."/>
        </authorList>
    </citation>
    <scope>NUCLEOTIDE SEQUENCE</scope>
    <source>
        <strain evidence="2">HT</strain>
        <tissue evidence="2">Whole worm</tissue>
    </source>
</reference>
<dbReference type="Proteomes" id="UP000728185">
    <property type="component" value="Unassembled WGS sequence"/>
</dbReference>
<name>A0A8E0RWF2_9TREM</name>
<evidence type="ECO:0000256" key="1">
    <source>
        <dbReference type="SAM" id="MobiDB-lite"/>
    </source>
</evidence>
<evidence type="ECO:0000313" key="2">
    <source>
        <dbReference type="EMBL" id="KAA0192896.1"/>
    </source>
</evidence>
<feature type="compositionally biased region" description="Polar residues" evidence="1">
    <location>
        <begin position="49"/>
        <end position="58"/>
    </location>
</feature>
<accession>A0A8E0RWF2</accession>